<keyword evidence="3" id="KW-0540">Nuclease</keyword>
<dbReference type="PANTHER" id="PTHR12814">
    <property type="entry name" value="RNA-BINDING PROTEIN NOB1"/>
    <property type="match status" value="1"/>
</dbReference>
<accession>A0A139A794</accession>
<keyword evidence="5" id="KW-0378">Hydrolase</keyword>
<dbReference type="CDD" id="cd09876">
    <property type="entry name" value="PIN_Nob1-like"/>
    <property type="match status" value="1"/>
</dbReference>
<dbReference type="GO" id="GO:0016787">
    <property type="term" value="F:hydrolase activity"/>
    <property type="evidence" value="ECO:0007669"/>
    <property type="project" value="UniProtKB-KW"/>
</dbReference>
<evidence type="ECO:0000256" key="6">
    <source>
        <dbReference type="ARBA" id="ARBA00022833"/>
    </source>
</evidence>
<dbReference type="GO" id="GO:0030490">
    <property type="term" value="P:maturation of SSU-rRNA"/>
    <property type="evidence" value="ECO:0007669"/>
    <property type="project" value="TreeGrafter"/>
</dbReference>
<evidence type="ECO:0000256" key="7">
    <source>
        <dbReference type="ARBA" id="ARBA00023242"/>
    </source>
</evidence>
<dbReference type="Proteomes" id="UP000070544">
    <property type="component" value="Unassembled WGS sequence"/>
</dbReference>
<keyword evidence="12" id="KW-1185">Reference proteome</keyword>
<dbReference type="GO" id="GO:0004521">
    <property type="term" value="F:RNA endonuclease activity"/>
    <property type="evidence" value="ECO:0007669"/>
    <property type="project" value="InterPro"/>
</dbReference>
<feature type="compositionally biased region" description="Polar residues" evidence="8">
    <location>
        <begin position="392"/>
        <end position="407"/>
    </location>
</feature>
<feature type="compositionally biased region" description="Polar residues" evidence="8">
    <location>
        <begin position="130"/>
        <end position="141"/>
    </location>
</feature>
<organism evidence="11 12">
    <name type="scientific">Gonapodya prolifera (strain JEL478)</name>
    <name type="common">Monoblepharis prolifera</name>
    <dbReference type="NCBI Taxonomy" id="1344416"/>
    <lineage>
        <taxon>Eukaryota</taxon>
        <taxon>Fungi</taxon>
        <taxon>Fungi incertae sedis</taxon>
        <taxon>Chytridiomycota</taxon>
        <taxon>Chytridiomycota incertae sedis</taxon>
        <taxon>Monoblepharidomycetes</taxon>
        <taxon>Monoblepharidales</taxon>
        <taxon>Gonapodyaceae</taxon>
        <taxon>Gonapodya</taxon>
    </lineage>
</organism>
<comment type="similarity">
    <text evidence="2">Belongs to the NOB1 family.</text>
</comment>
<gene>
    <name evidence="11" type="ORF">M427DRAFT_34668</name>
</gene>
<dbReference type="SUPFAM" id="SSF144206">
    <property type="entry name" value="NOB1 zinc finger-like"/>
    <property type="match status" value="1"/>
</dbReference>
<feature type="domain" description="Nin one binding (NOB1) Zn-ribbon-like" evidence="9">
    <location>
        <begin position="413"/>
        <end position="460"/>
    </location>
</feature>
<dbReference type="EMBL" id="KQ965786">
    <property type="protein sequence ID" value="KXS12670.1"/>
    <property type="molecule type" value="Genomic_DNA"/>
</dbReference>
<evidence type="ECO:0000256" key="1">
    <source>
        <dbReference type="ARBA" id="ARBA00004123"/>
    </source>
</evidence>
<dbReference type="GO" id="GO:0030688">
    <property type="term" value="C:preribosome, small subunit precursor"/>
    <property type="evidence" value="ECO:0007669"/>
    <property type="project" value="TreeGrafter"/>
</dbReference>
<dbReference type="InterPro" id="IPR014881">
    <property type="entry name" value="NOB1_Zn-bd"/>
</dbReference>
<feature type="region of interest" description="Disordered" evidence="8">
    <location>
        <begin position="392"/>
        <end position="419"/>
    </location>
</feature>
<comment type="subcellular location">
    <subcellularLocation>
        <location evidence="1">Nucleus</location>
    </subcellularLocation>
</comment>
<dbReference type="InterPro" id="IPR036283">
    <property type="entry name" value="NOB1_Zf-like_sf"/>
</dbReference>
<dbReference type="Pfam" id="PF17146">
    <property type="entry name" value="PIN_6"/>
    <property type="match status" value="1"/>
</dbReference>
<keyword evidence="4" id="KW-0479">Metal-binding</keyword>
<keyword evidence="7" id="KW-0539">Nucleus</keyword>
<dbReference type="Gene3D" id="6.20.210.10">
    <property type="entry name" value="Nin one binding (NOB1), Zn-ribbon-like"/>
    <property type="match status" value="1"/>
</dbReference>
<dbReference type="InterPro" id="IPR033411">
    <property type="entry name" value="Ribonuclease_PIN"/>
</dbReference>
<evidence type="ECO:0000313" key="12">
    <source>
        <dbReference type="Proteomes" id="UP000070544"/>
    </source>
</evidence>
<evidence type="ECO:0000256" key="3">
    <source>
        <dbReference type="ARBA" id="ARBA00022722"/>
    </source>
</evidence>
<dbReference type="GO" id="GO:0005737">
    <property type="term" value="C:cytoplasm"/>
    <property type="evidence" value="ECO:0007669"/>
    <property type="project" value="UniProtKB-ARBA"/>
</dbReference>
<evidence type="ECO:0000256" key="2">
    <source>
        <dbReference type="ARBA" id="ARBA00005858"/>
    </source>
</evidence>
<feature type="region of interest" description="Disordered" evidence="8">
    <location>
        <begin position="118"/>
        <end position="293"/>
    </location>
</feature>
<feature type="compositionally biased region" description="Acidic residues" evidence="8">
    <location>
        <begin position="172"/>
        <end position="200"/>
    </location>
</feature>
<sequence>MTTDSPAPQPAPARTVVLDAGPLLRLPSSALAALDARLVTTPDVLAEVRDKRAKQSLAALAVDVLTRNPSEEAFDAVTSFAKKTGDFSVLSVTDLKVLALTWMLEKEARGSAHLRLAPRPPTVVVPGADSNGTVQKESVQGSVEAPAVVEEEHKEEQGRKEGEEVIARQSDSDSDSEDDDENEDEEGEGEGEEGGGEGEGEEQRQNGETKETEAQDEDVNTTKDQPDSQPIPAPVDSRPADASSPAAPSTSHAPSTTPAPSTSTSHPAPSASTSTLTTNPAQPATADNDDEGWITPANVHLHKAKAAHKGKAQDEVWSVGCMTGDFAMQNVLLQMNLRLLSLDGMLIKKVKTTVGNGDRDVRQEKLARNFAGSPAPSWSEIGSLHATLSLSGATTVDSPSSPRLTQQPSPPRRITTDMSKKFCPSCGGNTLMRVSARVDADGGIRVFLKKNFQYNLRGSKGFGQARVRKGGLERRGRRCFADHFNRTAISHTRHSPPIRTAVSSPTPIHARRTAPTPYAQYNVPPPQFGRKAQNLIRAEDQPEYVKALKTQEWAVRKDLQTRAHFFDPDWAPDMLVQDDADRRRALKSARQRGVAGPVVGYGKKNPNEARRGGGGKKKR</sequence>
<evidence type="ECO:0000256" key="8">
    <source>
        <dbReference type="SAM" id="MobiDB-lite"/>
    </source>
</evidence>
<dbReference type="GO" id="GO:0046872">
    <property type="term" value="F:metal ion binding"/>
    <property type="evidence" value="ECO:0007669"/>
    <property type="project" value="UniProtKB-KW"/>
</dbReference>
<dbReference type="Pfam" id="PF08772">
    <property type="entry name" value="Zn_ribbon_NOB1"/>
    <property type="match status" value="1"/>
</dbReference>
<reference evidence="11 12" key="1">
    <citation type="journal article" date="2015" name="Genome Biol. Evol.">
        <title>Phylogenomic analyses indicate that early fungi evolved digesting cell walls of algal ancestors of land plants.</title>
        <authorList>
            <person name="Chang Y."/>
            <person name="Wang S."/>
            <person name="Sekimoto S."/>
            <person name="Aerts A.L."/>
            <person name="Choi C."/>
            <person name="Clum A."/>
            <person name="LaButti K.M."/>
            <person name="Lindquist E.A."/>
            <person name="Yee Ngan C."/>
            <person name="Ohm R.A."/>
            <person name="Salamov A.A."/>
            <person name="Grigoriev I.V."/>
            <person name="Spatafora J.W."/>
            <person name="Berbee M.L."/>
        </authorList>
    </citation>
    <scope>NUCLEOTIDE SEQUENCE [LARGE SCALE GENOMIC DNA]</scope>
    <source>
        <strain evidence="11 12">JEL478</strain>
    </source>
</reference>
<dbReference type="PANTHER" id="PTHR12814:SF2">
    <property type="entry name" value="RNA-BINDING PROTEIN NOB1"/>
    <property type="match status" value="1"/>
</dbReference>
<evidence type="ECO:0008006" key="13">
    <source>
        <dbReference type="Google" id="ProtNLM"/>
    </source>
</evidence>
<keyword evidence="6" id="KW-0862">Zinc</keyword>
<dbReference type="Gene3D" id="3.40.50.1010">
    <property type="entry name" value="5'-nuclease"/>
    <property type="match status" value="1"/>
</dbReference>
<feature type="compositionally biased region" description="Basic and acidic residues" evidence="8">
    <location>
        <begin position="201"/>
        <end position="213"/>
    </location>
</feature>
<dbReference type="OMA" id="QSWMVRS"/>
<feature type="compositionally biased region" description="Basic and acidic residues" evidence="8">
    <location>
        <begin position="150"/>
        <end position="166"/>
    </location>
</feature>
<name>A0A139A794_GONPJ</name>
<evidence type="ECO:0000259" key="10">
    <source>
        <dbReference type="Pfam" id="PF17146"/>
    </source>
</evidence>
<protein>
    <recommendedName>
        <fullName evidence="13">20S-pre-rRNA D-site endonuclease NOB1</fullName>
    </recommendedName>
</protein>
<evidence type="ECO:0000256" key="5">
    <source>
        <dbReference type="ARBA" id="ARBA00022801"/>
    </source>
</evidence>
<dbReference type="InterPro" id="IPR017117">
    <property type="entry name" value="Nob1_euk"/>
</dbReference>
<evidence type="ECO:0000313" key="11">
    <source>
        <dbReference type="EMBL" id="KXS12670.1"/>
    </source>
</evidence>
<dbReference type="FunFam" id="3.40.50.1010:FF:000020">
    <property type="entry name" value="20S-pre-rRNA D-site endonuclease NOB1"/>
    <property type="match status" value="1"/>
</dbReference>
<feature type="domain" description="Ribonuclease PIN" evidence="10">
    <location>
        <begin position="16"/>
        <end position="104"/>
    </location>
</feature>
<dbReference type="AlphaFoldDB" id="A0A139A794"/>
<feature type="region of interest" description="Disordered" evidence="8">
    <location>
        <begin position="582"/>
        <end position="619"/>
    </location>
</feature>
<evidence type="ECO:0000259" key="9">
    <source>
        <dbReference type="Pfam" id="PF08772"/>
    </source>
</evidence>
<dbReference type="OrthoDB" id="446759at2759"/>
<dbReference type="PIRSF" id="PIRSF037125">
    <property type="entry name" value="D-site_20S_pre-rRNA_nuclease"/>
    <property type="match status" value="1"/>
</dbReference>
<dbReference type="InterPro" id="IPR039907">
    <property type="entry name" value="NOB1"/>
</dbReference>
<feature type="compositionally biased region" description="Low complexity" evidence="8">
    <location>
        <begin position="240"/>
        <end position="281"/>
    </location>
</feature>
<dbReference type="GO" id="GO:0031981">
    <property type="term" value="C:nuclear lumen"/>
    <property type="evidence" value="ECO:0007669"/>
    <property type="project" value="UniProtKB-ARBA"/>
</dbReference>
<evidence type="ECO:0000256" key="4">
    <source>
        <dbReference type="ARBA" id="ARBA00022723"/>
    </source>
</evidence>
<proteinExistence type="inferred from homology"/>
<dbReference type="STRING" id="1344416.A0A139A794"/>